<dbReference type="SUPFAM" id="SSF141729">
    <property type="entry name" value="FimD N-terminal domain-like"/>
    <property type="match status" value="1"/>
</dbReference>
<evidence type="ECO:0000256" key="4">
    <source>
        <dbReference type="ARBA" id="ARBA00022452"/>
    </source>
</evidence>
<dbReference type="AlphaFoldDB" id="A0A1B7JPB2"/>
<dbReference type="EMBL" id="LXEW01000040">
    <property type="protein sequence ID" value="OAT49741.1"/>
    <property type="molecule type" value="Genomic_DNA"/>
</dbReference>
<evidence type="ECO:0000256" key="1">
    <source>
        <dbReference type="ARBA" id="ARBA00004571"/>
    </source>
</evidence>
<evidence type="ECO:0000256" key="9">
    <source>
        <dbReference type="SAM" id="SignalP"/>
    </source>
</evidence>
<reference evidence="12 13" key="1">
    <citation type="submission" date="2016-04" db="EMBL/GenBank/DDBJ databases">
        <title>ATOL: Assembling a taxonomically balanced genome-scale reconstruction of the evolutionary history of the Enterobacteriaceae.</title>
        <authorList>
            <person name="Plunkett G.III."/>
            <person name="Neeno-Eckwall E.C."/>
            <person name="Glasner J.D."/>
            <person name="Perna N.T."/>
        </authorList>
    </citation>
    <scope>NUCLEOTIDE SEQUENCE [LARGE SCALE GENOMIC DNA]</scope>
    <source>
        <strain evidence="12 13">ATCC 35613</strain>
    </source>
</reference>
<dbReference type="GO" id="GO:0015473">
    <property type="term" value="F:fimbrial usher porin activity"/>
    <property type="evidence" value="ECO:0007669"/>
    <property type="project" value="InterPro"/>
</dbReference>
<evidence type="ECO:0000313" key="12">
    <source>
        <dbReference type="EMBL" id="OAT49741.1"/>
    </source>
</evidence>
<keyword evidence="6 9" id="KW-0732">Signal</keyword>
<dbReference type="Gene3D" id="2.60.40.2610">
    <property type="entry name" value="Outer membrane usher protein FimD, plug domain"/>
    <property type="match status" value="1"/>
</dbReference>
<evidence type="ECO:0000313" key="13">
    <source>
        <dbReference type="Proteomes" id="UP000078224"/>
    </source>
</evidence>
<comment type="caution">
    <text evidence="12">The sequence shown here is derived from an EMBL/GenBank/DDBJ whole genome shotgun (WGS) entry which is preliminary data.</text>
</comment>
<keyword evidence="7" id="KW-0472">Membrane</keyword>
<evidence type="ECO:0000259" key="10">
    <source>
        <dbReference type="Pfam" id="PF13953"/>
    </source>
</evidence>
<dbReference type="Gene3D" id="3.10.20.410">
    <property type="match status" value="1"/>
</dbReference>
<comment type="similarity">
    <text evidence="2">Belongs to the fimbrial export usher family.</text>
</comment>
<protein>
    <submittedName>
        <fullName evidence="12">Fimbrial usher protein</fullName>
    </submittedName>
</protein>
<proteinExistence type="inferred from homology"/>
<feature type="signal peptide" evidence="9">
    <location>
        <begin position="1"/>
        <end position="25"/>
    </location>
</feature>
<feature type="chain" id="PRO_5008595371" evidence="9">
    <location>
        <begin position="26"/>
        <end position="829"/>
    </location>
</feature>
<keyword evidence="4" id="KW-1134">Transmembrane beta strand</keyword>
<dbReference type="GO" id="GO:0009279">
    <property type="term" value="C:cell outer membrane"/>
    <property type="evidence" value="ECO:0007669"/>
    <property type="project" value="UniProtKB-SubCell"/>
</dbReference>
<keyword evidence="13" id="KW-1185">Reference proteome</keyword>
<dbReference type="PANTHER" id="PTHR30451">
    <property type="entry name" value="OUTER MEMBRANE USHER PROTEIN"/>
    <property type="match status" value="1"/>
</dbReference>
<dbReference type="OrthoDB" id="6554712at2"/>
<keyword evidence="3" id="KW-0813">Transport</keyword>
<evidence type="ECO:0000256" key="5">
    <source>
        <dbReference type="ARBA" id="ARBA00022692"/>
    </source>
</evidence>
<dbReference type="InterPro" id="IPR025949">
    <property type="entry name" value="PapC-like_C"/>
</dbReference>
<dbReference type="Pfam" id="PF13954">
    <property type="entry name" value="PapC_N"/>
    <property type="match status" value="1"/>
</dbReference>
<gene>
    <name evidence="12" type="ORF">M998_2906</name>
</gene>
<dbReference type="GO" id="GO:0009297">
    <property type="term" value="P:pilus assembly"/>
    <property type="evidence" value="ECO:0007669"/>
    <property type="project" value="InterPro"/>
</dbReference>
<dbReference type="Gene3D" id="2.60.40.2070">
    <property type="match status" value="1"/>
</dbReference>
<organism evidence="12 13">
    <name type="scientific">Providencia heimbachae ATCC 35613</name>
    <dbReference type="NCBI Taxonomy" id="1354272"/>
    <lineage>
        <taxon>Bacteria</taxon>
        <taxon>Pseudomonadati</taxon>
        <taxon>Pseudomonadota</taxon>
        <taxon>Gammaproteobacteria</taxon>
        <taxon>Enterobacterales</taxon>
        <taxon>Morganellaceae</taxon>
        <taxon>Providencia</taxon>
    </lineage>
</organism>
<dbReference type="InterPro" id="IPR025885">
    <property type="entry name" value="PapC_N"/>
</dbReference>
<dbReference type="RefSeq" id="WP_068909493.1">
    <property type="nucleotide sequence ID" value="NZ_LXEW01000040.1"/>
</dbReference>
<evidence type="ECO:0000256" key="2">
    <source>
        <dbReference type="ARBA" id="ARBA00008064"/>
    </source>
</evidence>
<name>A0A1B7JPB2_9GAMM</name>
<comment type="subcellular location">
    <subcellularLocation>
        <location evidence="1">Cell outer membrane</location>
        <topology evidence="1">Multi-pass membrane protein</topology>
    </subcellularLocation>
</comment>
<dbReference type="Gene3D" id="2.60.40.3110">
    <property type="match status" value="1"/>
</dbReference>
<evidence type="ECO:0000256" key="7">
    <source>
        <dbReference type="ARBA" id="ARBA00023136"/>
    </source>
</evidence>
<feature type="domain" description="PapC-like C-terminal" evidence="10">
    <location>
        <begin position="756"/>
        <end position="812"/>
    </location>
</feature>
<keyword evidence="5" id="KW-0812">Transmembrane</keyword>
<dbReference type="InterPro" id="IPR037224">
    <property type="entry name" value="PapC_N_sf"/>
</dbReference>
<dbReference type="Pfam" id="PF00577">
    <property type="entry name" value="Usher"/>
    <property type="match status" value="1"/>
</dbReference>
<feature type="domain" description="PapC N-terminal" evidence="11">
    <location>
        <begin position="27"/>
        <end position="174"/>
    </location>
</feature>
<sequence>MVKFNIFTRLIFASFVSTLSTSAFSVEFNTDMLDTKDTQNIDFSQFSQAGFIMPGTYHLTLKVNNERLGNAKDITVNSASSPNDTLFNLVCIPADVLMQLGLKPDAIKLVKYRNNDQCIDLSALEGSALNIDLSTLTLSILIPQSYIEYTDPSWVPPARWEEGVNGFLLDYTLTGSLTRRSSGSKESYISANGTTGVNLGAWRLRADYQANSRKSTGTYNNQYSDFVFSRLFAYRSLSSIASILTLGENYFYSSIFDAWQYTGISLETDENMMPPKLTGYAPEIIGIARTNATVIVKSRDRIVLETTVPAGPFQIQTLDSSIRGTLDVTVREENGEEQKFSITTAALPYLTRPGQYRYKFAAGKPRYNGRSLEGDLTASGEISYGLSNIWSIYGGSILSKNYQALSTGFGRDLFTFGSLSFDITQSRAQLLEKTLLGRSYRLSYSKSFDEARTDITFAGYRFSDKTYRTLQQTLDERRSSFETQAQKESYQVNVNKYFDTFSLGGNYQYNTYWNNQAEEQYGAYINTALNLPSLGLKNINVTASATRSTRAGYRDDALNLYVTIPMTLGSSLSFSEGYSRDQSGQRSATHNVGYSGYSDQRSYNLNVGYQTGANQDDMTSFSGYLNQNLSYASLSANASYVPSQYHSVGGSINGGITLIKEGIAMHQAAYGGTRLVVETPGIANVPLNGGVYKTNALGLTVIPNVSSYRKTSASINTSKLPENVEALESVTDVTLTRGAIGYRSLNVIQGEKTFARLKLADDSYPPFGASVRNKNNIELGIVGEQGITWIVGVIPQELLSIYWGNKLQCNIQIPDVIRTQDAYPTLICH</sequence>
<dbReference type="InterPro" id="IPR043142">
    <property type="entry name" value="PapC-like_C_sf"/>
</dbReference>
<accession>A0A1B7JPB2</accession>
<dbReference type="InterPro" id="IPR042186">
    <property type="entry name" value="FimD_plug_dom"/>
</dbReference>
<evidence type="ECO:0000256" key="8">
    <source>
        <dbReference type="ARBA" id="ARBA00023237"/>
    </source>
</evidence>
<evidence type="ECO:0000259" key="11">
    <source>
        <dbReference type="Pfam" id="PF13954"/>
    </source>
</evidence>
<dbReference type="PANTHER" id="PTHR30451:SF10">
    <property type="entry name" value="OUTER MEMBRANE USHER PROTEIN YFCU-RELATED"/>
    <property type="match status" value="1"/>
</dbReference>
<dbReference type="Proteomes" id="UP000078224">
    <property type="component" value="Unassembled WGS sequence"/>
</dbReference>
<dbReference type="Pfam" id="PF13953">
    <property type="entry name" value="PapC_C"/>
    <property type="match status" value="1"/>
</dbReference>
<dbReference type="InterPro" id="IPR000015">
    <property type="entry name" value="Fimb_usher"/>
</dbReference>
<evidence type="ECO:0000256" key="3">
    <source>
        <dbReference type="ARBA" id="ARBA00022448"/>
    </source>
</evidence>
<evidence type="ECO:0000256" key="6">
    <source>
        <dbReference type="ARBA" id="ARBA00022729"/>
    </source>
</evidence>
<dbReference type="PATRIC" id="fig|1354272.4.peg.2967"/>
<keyword evidence="8" id="KW-0998">Cell outer membrane</keyword>